<evidence type="ECO:0000313" key="1">
    <source>
        <dbReference type="EMBL" id="TPW78101.1"/>
    </source>
</evidence>
<name>A0A506XZ98_9MICO</name>
<reference evidence="1 2" key="1">
    <citation type="submission" date="2019-06" db="EMBL/GenBank/DDBJ databases">
        <authorList>
            <person name="Li F."/>
        </authorList>
    </citation>
    <scope>NUCLEOTIDE SEQUENCE [LARGE SCALE GENOMIC DNA]</scope>
    <source>
        <strain evidence="1 2">10F1D-1</strain>
    </source>
</reference>
<dbReference type="RefSeq" id="WP_141162625.1">
    <property type="nucleotide sequence ID" value="NZ_VHQG01000001.1"/>
</dbReference>
<dbReference type="EMBL" id="VHQG01000001">
    <property type="protein sequence ID" value="TPW78101.1"/>
    <property type="molecule type" value="Genomic_DNA"/>
</dbReference>
<dbReference type="Proteomes" id="UP000316252">
    <property type="component" value="Unassembled WGS sequence"/>
</dbReference>
<gene>
    <name evidence="1" type="ORF">FJ657_05605</name>
</gene>
<dbReference type="AlphaFoldDB" id="A0A506XZ98"/>
<evidence type="ECO:0000313" key="2">
    <source>
        <dbReference type="Proteomes" id="UP000316252"/>
    </source>
</evidence>
<accession>A0A506XZ98</accession>
<protein>
    <submittedName>
        <fullName evidence="1">Uncharacterized protein</fullName>
    </submittedName>
</protein>
<comment type="caution">
    <text evidence="1">The sequence shown here is derived from an EMBL/GenBank/DDBJ whole genome shotgun (WGS) entry which is preliminary data.</text>
</comment>
<dbReference type="OrthoDB" id="5149243at2"/>
<organism evidence="1 2">
    <name type="scientific">Schumannella soli</name>
    <dbReference type="NCBI Taxonomy" id="2590779"/>
    <lineage>
        <taxon>Bacteria</taxon>
        <taxon>Bacillati</taxon>
        <taxon>Actinomycetota</taxon>
        <taxon>Actinomycetes</taxon>
        <taxon>Micrococcales</taxon>
        <taxon>Microbacteriaceae</taxon>
        <taxon>Schumannella</taxon>
    </lineage>
</organism>
<keyword evidence="2" id="KW-1185">Reference proteome</keyword>
<sequence length="134" mass="14996">MLYGPRTREVTAFIETLPSLTKSDWEEGKSAAVQYQPDLLEKLDHASVLVVSTLTSNPQLDAALSAAKPHVVRIVDSFQWNDDANSDLRLDVLWALGAIVVFDELAFDDLLVRFRPFRLSTVAVPVLWSRSLLD</sequence>
<proteinExistence type="predicted"/>